<dbReference type="AlphaFoldDB" id="A0A3D8Y5H6"/>
<evidence type="ECO:0008006" key="9">
    <source>
        <dbReference type="Google" id="ProtNLM"/>
    </source>
</evidence>
<dbReference type="PROSITE" id="PS50110">
    <property type="entry name" value="RESPONSE_REGULATORY"/>
    <property type="match status" value="1"/>
</dbReference>
<keyword evidence="2" id="KW-0238">DNA-binding</keyword>
<reference evidence="7 8" key="1">
    <citation type="submission" date="2018-07" db="EMBL/GenBank/DDBJ databases">
        <title>Dyadobacter roseus sp. nov., isolated from rose rhizosphere soil.</title>
        <authorList>
            <person name="Chen L."/>
        </authorList>
    </citation>
    <scope>NUCLEOTIDE SEQUENCE [LARGE SCALE GENOMIC DNA]</scope>
    <source>
        <strain evidence="7 8">RS19</strain>
    </source>
</reference>
<evidence type="ECO:0000256" key="2">
    <source>
        <dbReference type="ARBA" id="ARBA00023125"/>
    </source>
</evidence>
<accession>A0A3D8Y5H6</accession>
<evidence type="ECO:0000259" key="6">
    <source>
        <dbReference type="PROSITE" id="PS50110"/>
    </source>
</evidence>
<dbReference type="Gene3D" id="1.10.10.10">
    <property type="entry name" value="Winged helix-like DNA-binding domain superfamily/Winged helix DNA-binding domain"/>
    <property type="match status" value="1"/>
</dbReference>
<keyword evidence="8" id="KW-1185">Reference proteome</keyword>
<sequence>MSDVVILEDHKMFSVIFSSYLQQTRQFSSVTSFDAVPDFLSFISSYKSDNLVFILDYFLPDTDIETVIDLVRGRLRSSKIIVLTGLTSSILLKGLLSSNLAGIISKVDSPVEVINCLNTCKKGKTYLSVTIRDILANSNQNPARLELTNKETQILKLLAQGKTVETVSQELNLSKHTVVTHRRNILAKSDFHSIAELIVFLVKNGMI</sequence>
<evidence type="ECO:0000256" key="3">
    <source>
        <dbReference type="ARBA" id="ARBA00023163"/>
    </source>
</evidence>
<evidence type="ECO:0000256" key="1">
    <source>
        <dbReference type="ARBA" id="ARBA00023015"/>
    </source>
</evidence>
<dbReference type="EMBL" id="QNUL01000050">
    <property type="protein sequence ID" value="REA55193.1"/>
    <property type="molecule type" value="Genomic_DNA"/>
</dbReference>
<keyword evidence="1" id="KW-0805">Transcription regulation</keyword>
<dbReference type="SUPFAM" id="SSF52172">
    <property type="entry name" value="CheY-like"/>
    <property type="match status" value="1"/>
</dbReference>
<dbReference type="SUPFAM" id="SSF46894">
    <property type="entry name" value="C-terminal effector domain of the bipartite response regulators"/>
    <property type="match status" value="1"/>
</dbReference>
<dbReference type="Pfam" id="PF00196">
    <property type="entry name" value="GerE"/>
    <property type="match status" value="1"/>
</dbReference>
<evidence type="ECO:0000313" key="8">
    <source>
        <dbReference type="Proteomes" id="UP000256373"/>
    </source>
</evidence>
<dbReference type="InterPro" id="IPR016032">
    <property type="entry name" value="Sig_transdc_resp-reg_C-effctor"/>
</dbReference>
<dbReference type="InterPro" id="IPR039420">
    <property type="entry name" value="WalR-like"/>
</dbReference>
<evidence type="ECO:0000256" key="4">
    <source>
        <dbReference type="PROSITE-ProRule" id="PRU00169"/>
    </source>
</evidence>
<organism evidence="7 8">
    <name type="scientific">Dyadobacter luteus</name>
    <dbReference type="NCBI Taxonomy" id="2259619"/>
    <lineage>
        <taxon>Bacteria</taxon>
        <taxon>Pseudomonadati</taxon>
        <taxon>Bacteroidota</taxon>
        <taxon>Cytophagia</taxon>
        <taxon>Cytophagales</taxon>
        <taxon>Spirosomataceae</taxon>
        <taxon>Dyadobacter</taxon>
    </lineage>
</organism>
<comment type="caution">
    <text evidence="7">The sequence shown here is derived from an EMBL/GenBank/DDBJ whole genome shotgun (WGS) entry which is preliminary data.</text>
</comment>
<dbReference type="GO" id="GO:0003677">
    <property type="term" value="F:DNA binding"/>
    <property type="evidence" value="ECO:0007669"/>
    <property type="project" value="UniProtKB-KW"/>
</dbReference>
<proteinExistence type="predicted"/>
<dbReference type="Proteomes" id="UP000256373">
    <property type="component" value="Unassembled WGS sequence"/>
</dbReference>
<dbReference type="PRINTS" id="PR00038">
    <property type="entry name" value="HTHLUXR"/>
</dbReference>
<dbReference type="PROSITE" id="PS50043">
    <property type="entry name" value="HTH_LUXR_2"/>
    <property type="match status" value="1"/>
</dbReference>
<feature type="modified residue" description="4-aspartylphosphate" evidence="4">
    <location>
        <position position="56"/>
    </location>
</feature>
<evidence type="ECO:0000313" key="7">
    <source>
        <dbReference type="EMBL" id="REA55193.1"/>
    </source>
</evidence>
<dbReference type="PANTHER" id="PTHR43214">
    <property type="entry name" value="TWO-COMPONENT RESPONSE REGULATOR"/>
    <property type="match status" value="1"/>
</dbReference>
<evidence type="ECO:0000259" key="5">
    <source>
        <dbReference type="PROSITE" id="PS50043"/>
    </source>
</evidence>
<name>A0A3D8Y5H6_9BACT</name>
<dbReference type="PANTHER" id="PTHR43214:SF41">
    <property type="entry name" value="NITRATE_NITRITE RESPONSE REGULATOR PROTEIN NARP"/>
    <property type="match status" value="1"/>
</dbReference>
<dbReference type="InterPro" id="IPR001789">
    <property type="entry name" value="Sig_transdc_resp-reg_receiver"/>
</dbReference>
<dbReference type="Gene3D" id="3.40.50.2300">
    <property type="match status" value="1"/>
</dbReference>
<dbReference type="CDD" id="cd06170">
    <property type="entry name" value="LuxR_C_like"/>
    <property type="match status" value="1"/>
</dbReference>
<dbReference type="InterPro" id="IPR036388">
    <property type="entry name" value="WH-like_DNA-bd_sf"/>
</dbReference>
<dbReference type="GO" id="GO:0006355">
    <property type="term" value="P:regulation of DNA-templated transcription"/>
    <property type="evidence" value="ECO:0007669"/>
    <property type="project" value="InterPro"/>
</dbReference>
<dbReference type="RefSeq" id="WP_115834382.1">
    <property type="nucleotide sequence ID" value="NZ_QNUL01000050.1"/>
</dbReference>
<dbReference type="SMART" id="SM00421">
    <property type="entry name" value="HTH_LUXR"/>
    <property type="match status" value="1"/>
</dbReference>
<dbReference type="InterPro" id="IPR000792">
    <property type="entry name" value="Tscrpt_reg_LuxR_C"/>
</dbReference>
<keyword evidence="4" id="KW-0597">Phosphoprotein</keyword>
<dbReference type="GO" id="GO:0000160">
    <property type="term" value="P:phosphorelay signal transduction system"/>
    <property type="evidence" value="ECO:0007669"/>
    <property type="project" value="InterPro"/>
</dbReference>
<feature type="domain" description="Response regulatory" evidence="6">
    <location>
        <begin position="3"/>
        <end position="121"/>
    </location>
</feature>
<feature type="domain" description="HTH luxR-type" evidence="5">
    <location>
        <begin position="139"/>
        <end position="205"/>
    </location>
</feature>
<protein>
    <recommendedName>
        <fullName evidence="9">DNA-binding response regulator</fullName>
    </recommendedName>
</protein>
<dbReference type="OrthoDB" id="9797341at2"/>
<keyword evidence="3" id="KW-0804">Transcription</keyword>
<dbReference type="PROSITE" id="PS00622">
    <property type="entry name" value="HTH_LUXR_1"/>
    <property type="match status" value="1"/>
</dbReference>
<dbReference type="InterPro" id="IPR011006">
    <property type="entry name" value="CheY-like_superfamily"/>
</dbReference>
<gene>
    <name evidence="7" type="ORF">DSL64_28520</name>
</gene>